<organism evidence="4 5">
    <name type="scientific">Thiorhodococcus minor</name>
    <dbReference type="NCBI Taxonomy" id="57489"/>
    <lineage>
        <taxon>Bacteria</taxon>
        <taxon>Pseudomonadati</taxon>
        <taxon>Pseudomonadota</taxon>
        <taxon>Gammaproteobacteria</taxon>
        <taxon>Chromatiales</taxon>
        <taxon>Chromatiaceae</taxon>
        <taxon>Thiorhodococcus</taxon>
    </lineage>
</organism>
<dbReference type="FunFam" id="2.40.30.170:FF:000010">
    <property type="entry name" value="Efflux RND transporter periplasmic adaptor subunit"/>
    <property type="match status" value="1"/>
</dbReference>
<proteinExistence type="inferred from homology"/>
<dbReference type="Gene3D" id="1.10.287.470">
    <property type="entry name" value="Helix hairpin bin"/>
    <property type="match status" value="1"/>
</dbReference>
<evidence type="ECO:0000256" key="1">
    <source>
        <dbReference type="ARBA" id="ARBA00009477"/>
    </source>
</evidence>
<feature type="domain" description="CusB-like beta-barrel" evidence="3">
    <location>
        <begin position="231"/>
        <end position="300"/>
    </location>
</feature>
<dbReference type="GO" id="GO:1990281">
    <property type="term" value="C:efflux pump complex"/>
    <property type="evidence" value="ECO:0007669"/>
    <property type="project" value="TreeGrafter"/>
</dbReference>
<dbReference type="Pfam" id="PF25954">
    <property type="entry name" value="Beta-barrel_RND_2"/>
    <property type="match status" value="1"/>
</dbReference>
<dbReference type="EMBL" id="JAAIJQ010000108">
    <property type="protein sequence ID" value="NEV64744.1"/>
    <property type="molecule type" value="Genomic_DNA"/>
</dbReference>
<evidence type="ECO:0000313" key="5">
    <source>
        <dbReference type="Proteomes" id="UP000483379"/>
    </source>
</evidence>
<dbReference type="Gene3D" id="2.40.30.170">
    <property type="match status" value="1"/>
</dbReference>
<evidence type="ECO:0000256" key="2">
    <source>
        <dbReference type="SAM" id="Coils"/>
    </source>
</evidence>
<evidence type="ECO:0000313" key="4">
    <source>
        <dbReference type="EMBL" id="NEV64744.1"/>
    </source>
</evidence>
<evidence type="ECO:0000259" key="3">
    <source>
        <dbReference type="Pfam" id="PF25954"/>
    </source>
</evidence>
<feature type="coiled-coil region" evidence="2">
    <location>
        <begin position="110"/>
        <end position="140"/>
    </location>
</feature>
<dbReference type="Gene3D" id="2.40.420.20">
    <property type="match status" value="1"/>
</dbReference>
<keyword evidence="5" id="KW-1185">Reference proteome</keyword>
<comment type="caution">
    <text evidence="4">The sequence shown here is derived from an EMBL/GenBank/DDBJ whole genome shotgun (WGS) entry which is preliminary data.</text>
</comment>
<reference evidence="4 5" key="1">
    <citation type="submission" date="2020-02" db="EMBL/GenBank/DDBJ databases">
        <title>Genome sequences of Thiorhodococcus mannitoliphagus and Thiorhodococcus minor, purple sulfur photosynthetic bacteria in the gammaproteobacterial family, Chromatiaceae.</title>
        <authorList>
            <person name="Aviles F.A."/>
            <person name="Meyer T.E."/>
            <person name="Kyndt J.A."/>
        </authorList>
    </citation>
    <scope>NUCLEOTIDE SEQUENCE [LARGE SCALE GENOMIC DNA]</scope>
    <source>
        <strain evidence="4 5">DSM 11518</strain>
    </source>
</reference>
<name>A0A6M0K676_9GAMM</name>
<accession>A0A6M0K676</accession>
<dbReference type="AlphaFoldDB" id="A0A6M0K676"/>
<comment type="similarity">
    <text evidence="1">Belongs to the membrane fusion protein (MFP) (TC 8.A.1) family.</text>
</comment>
<dbReference type="InterPro" id="IPR006143">
    <property type="entry name" value="RND_pump_MFP"/>
</dbReference>
<sequence>MALIVFSVLGALGWAIQQRLPDAPSARPSARESPPVPVEVAEIEQGPIEARRVFTGTLEAHAELEVAPKVSGRVEALSADLADAVARNEVVAMLDDAEYVQEVARAAADLAVAQASAVEAESLLEIAERELARIEKLQRRGVSSESQRDTAKAEQLAKQALVAVSRARVASAEADLEAARIRLGYTQVSAGWRGGGERRVVAERYVDEGEMVDANTPLLRIVELDPITAVFSVTERDYAQLASGQRASVSTDAYPAQRFAARIERIAPVFREATRQARVELRVDNPELRLKPGMFARATVVLDREAEATIVPEQSLTKRDGGTGVFLVDPDGRTAIWRPVRPGIRDGQRVQVLGEGIAGKVVVLGQQLLEDGSAIRIVSDTTASAR</sequence>
<keyword evidence="2" id="KW-0175">Coiled coil</keyword>
<gene>
    <name evidence="4" type="ORF">G3446_23220</name>
</gene>
<dbReference type="SUPFAM" id="SSF111369">
    <property type="entry name" value="HlyD-like secretion proteins"/>
    <property type="match status" value="1"/>
</dbReference>
<dbReference type="InterPro" id="IPR058792">
    <property type="entry name" value="Beta-barrel_RND_2"/>
</dbReference>
<dbReference type="PANTHER" id="PTHR30469">
    <property type="entry name" value="MULTIDRUG RESISTANCE PROTEIN MDTA"/>
    <property type="match status" value="1"/>
</dbReference>
<protein>
    <submittedName>
        <fullName evidence="4">Efflux RND transporter periplasmic adaptor subunit</fullName>
    </submittedName>
</protein>
<dbReference type="NCBIfam" id="TIGR01730">
    <property type="entry name" value="RND_mfp"/>
    <property type="match status" value="1"/>
</dbReference>
<dbReference type="Gene3D" id="2.40.50.100">
    <property type="match status" value="1"/>
</dbReference>
<dbReference type="GO" id="GO:0015562">
    <property type="term" value="F:efflux transmembrane transporter activity"/>
    <property type="evidence" value="ECO:0007669"/>
    <property type="project" value="TreeGrafter"/>
</dbReference>
<dbReference type="Proteomes" id="UP000483379">
    <property type="component" value="Unassembled WGS sequence"/>
</dbReference>